<dbReference type="EMBL" id="ACIP02000001">
    <property type="protein sequence ID" value="EEP29349.1"/>
    <property type="molecule type" value="Genomic_DNA"/>
</dbReference>
<proteinExistence type="predicted"/>
<name>C4G9Q3_9FIRM</name>
<dbReference type="Proteomes" id="UP000003494">
    <property type="component" value="Unassembled WGS sequence"/>
</dbReference>
<sequence length="41" mass="4610">MASPFIHDCIAMNPCHYNARSCEKTNGAIIFSRAQKQARDL</sequence>
<protein>
    <submittedName>
        <fullName evidence="1">Uncharacterized protein</fullName>
    </submittedName>
</protein>
<keyword evidence="2" id="KW-1185">Reference proteome</keyword>
<reference evidence="1" key="1">
    <citation type="submission" date="2009-04" db="EMBL/GenBank/DDBJ databases">
        <authorList>
            <person name="Weinstock G."/>
            <person name="Sodergren E."/>
            <person name="Clifton S."/>
            <person name="Fulton L."/>
            <person name="Fulton B."/>
            <person name="Courtney L."/>
            <person name="Fronick C."/>
            <person name="Harrison M."/>
            <person name="Strong C."/>
            <person name="Farmer C."/>
            <person name="Delahaunty K."/>
            <person name="Markovic C."/>
            <person name="Hall O."/>
            <person name="Minx P."/>
            <person name="Tomlinson C."/>
            <person name="Mitreva M."/>
            <person name="Nelson J."/>
            <person name="Hou S."/>
            <person name="Wollam A."/>
            <person name="Pepin K.H."/>
            <person name="Johnson M."/>
            <person name="Bhonagiri V."/>
            <person name="Nash W.E."/>
            <person name="Warren W."/>
            <person name="Chinwalla A."/>
            <person name="Mardis E.R."/>
            <person name="Wilson R.K."/>
        </authorList>
    </citation>
    <scope>NUCLEOTIDE SEQUENCE [LARGE SCALE GENOMIC DNA]</scope>
    <source>
        <strain evidence="1">DSM 14600</strain>
    </source>
</reference>
<organism evidence="1 2">
    <name type="scientific">Shuttleworthella satelles DSM 14600</name>
    <dbReference type="NCBI Taxonomy" id="626523"/>
    <lineage>
        <taxon>Bacteria</taxon>
        <taxon>Bacillati</taxon>
        <taxon>Bacillota</taxon>
        <taxon>Clostridia</taxon>
        <taxon>Lachnospirales</taxon>
        <taxon>Lachnospiraceae</taxon>
        <taxon>Shuttleworthella</taxon>
    </lineage>
</organism>
<dbReference type="STRING" id="626523.GCWU000342_00706"/>
<gene>
    <name evidence="1" type="ORF">GCWU000342_00706</name>
</gene>
<evidence type="ECO:0000313" key="2">
    <source>
        <dbReference type="Proteomes" id="UP000003494"/>
    </source>
</evidence>
<comment type="caution">
    <text evidence="1">The sequence shown here is derived from an EMBL/GenBank/DDBJ whole genome shotgun (WGS) entry which is preliminary data.</text>
</comment>
<dbReference type="HOGENOM" id="CLU_3276638_0_0_9"/>
<dbReference type="AlphaFoldDB" id="C4G9Q3"/>
<accession>C4G9Q3</accession>
<evidence type="ECO:0000313" key="1">
    <source>
        <dbReference type="EMBL" id="EEP29349.1"/>
    </source>
</evidence>